<feature type="compositionally biased region" description="Polar residues" evidence="7">
    <location>
        <begin position="45"/>
        <end position="55"/>
    </location>
</feature>
<dbReference type="InterPro" id="IPR017441">
    <property type="entry name" value="Protein_kinase_ATP_BS"/>
</dbReference>
<dbReference type="PROSITE" id="PS00107">
    <property type="entry name" value="PROTEIN_KINASE_ATP"/>
    <property type="match status" value="1"/>
</dbReference>
<keyword evidence="1" id="KW-0723">Serine/threonine-protein kinase</keyword>
<evidence type="ECO:0000313" key="11">
    <source>
        <dbReference type="EMBL" id="KAL0374492.1"/>
    </source>
</evidence>
<keyword evidence="8" id="KW-0472">Membrane</keyword>
<reference evidence="11" key="2">
    <citation type="journal article" date="2024" name="Plant">
        <title>Genomic evolution and insights into agronomic trait innovations of Sesamum species.</title>
        <authorList>
            <person name="Miao H."/>
            <person name="Wang L."/>
            <person name="Qu L."/>
            <person name="Liu H."/>
            <person name="Sun Y."/>
            <person name="Le M."/>
            <person name="Wang Q."/>
            <person name="Wei S."/>
            <person name="Zheng Y."/>
            <person name="Lin W."/>
            <person name="Duan Y."/>
            <person name="Cao H."/>
            <person name="Xiong S."/>
            <person name="Wang X."/>
            <person name="Wei L."/>
            <person name="Li C."/>
            <person name="Ma Q."/>
            <person name="Ju M."/>
            <person name="Zhao R."/>
            <person name="Li G."/>
            <person name="Mu C."/>
            <person name="Tian Q."/>
            <person name="Mei H."/>
            <person name="Zhang T."/>
            <person name="Gao T."/>
            <person name="Zhang H."/>
        </authorList>
    </citation>
    <scope>NUCLEOTIDE SEQUENCE</scope>
    <source>
        <strain evidence="11">G02</strain>
    </source>
</reference>
<feature type="region of interest" description="Disordered" evidence="7">
    <location>
        <begin position="95"/>
        <end position="149"/>
    </location>
</feature>
<dbReference type="InterPro" id="IPR057597">
    <property type="entry name" value="ALE2_N"/>
</dbReference>
<evidence type="ECO:0000256" key="1">
    <source>
        <dbReference type="ARBA" id="ARBA00022527"/>
    </source>
</evidence>
<dbReference type="PANTHER" id="PTHR47989">
    <property type="entry name" value="OS01G0750732 PROTEIN"/>
    <property type="match status" value="1"/>
</dbReference>
<dbReference type="GO" id="GO:0004674">
    <property type="term" value="F:protein serine/threonine kinase activity"/>
    <property type="evidence" value="ECO:0007669"/>
    <property type="project" value="UniProtKB-KW"/>
</dbReference>
<name>A0AAW2R313_SESRA</name>
<evidence type="ECO:0000256" key="4">
    <source>
        <dbReference type="ARBA" id="ARBA00022777"/>
    </source>
</evidence>
<evidence type="ECO:0000256" key="8">
    <source>
        <dbReference type="SAM" id="Phobius"/>
    </source>
</evidence>
<dbReference type="InterPro" id="IPR001245">
    <property type="entry name" value="Ser-Thr/Tyr_kinase_cat_dom"/>
</dbReference>
<dbReference type="GO" id="GO:0005524">
    <property type="term" value="F:ATP binding"/>
    <property type="evidence" value="ECO:0007669"/>
    <property type="project" value="UniProtKB-UniRule"/>
</dbReference>
<dbReference type="PANTHER" id="PTHR47989:SF9">
    <property type="entry name" value="PROTEIN KINASE SUPERFAMILY PROTEIN"/>
    <property type="match status" value="1"/>
</dbReference>
<feature type="transmembrane region" description="Helical" evidence="8">
    <location>
        <begin position="287"/>
        <end position="308"/>
    </location>
</feature>
<dbReference type="EMBL" id="JACGWJ010000014">
    <property type="protein sequence ID" value="KAL0374492.1"/>
    <property type="molecule type" value="Genomic_DNA"/>
</dbReference>
<feature type="domain" description="Protein kinase" evidence="10">
    <location>
        <begin position="517"/>
        <end position="793"/>
    </location>
</feature>
<dbReference type="Pfam" id="PF07714">
    <property type="entry name" value="PK_Tyr_Ser-Thr"/>
    <property type="match status" value="1"/>
</dbReference>
<keyword evidence="2" id="KW-0808">Transferase</keyword>
<dbReference type="FunFam" id="1.10.510.10:FF:000051">
    <property type="entry name" value="Receptor-like serine/threonine-protein kinase ALE2"/>
    <property type="match status" value="1"/>
</dbReference>
<dbReference type="PROSITE" id="PS00108">
    <property type="entry name" value="PROTEIN_KINASE_ST"/>
    <property type="match status" value="1"/>
</dbReference>
<evidence type="ECO:0000256" key="9">
    <source>
        <dbReference type="SAM" id="SignalP"/>
    </source>
</evidence>
<feature type="region of interest" description="Disordered" evidence="7">
    <location>
        <begin position="218"/>
        <end position="254"/>
    </location>
</feature>
<protein>
    <submittedName>
        <fullName evidence="11">Receptor-like serine/threonine-protein kinase ALE2</fullName>
    </submittedName>
</protein>
<evidence type="ECO:0000256" key="7">
    <source>
        <dbReference type="SAM" id="MobiDB-lite"/>
    </source>
</evidence>
<proteinExistence type="predicted"/>
<keyword evidence="8" id="KW-0812">Transmembrane</keyword>
<feature type="region of interest" description="Disordered" evidence="7">
    <location>
        <begin position="867"/>
        <end position="886"/>
    </location>
</feature>
<accession>A0AAW2R313</accession>
<keyword evidence="5 6" id="KW-0067">ATP-binding</keyword>
<feature type="region of interest" description="Disordered" evidence="7">
    <location>
        <begin position="168"/>
        <end position="204"/>
    </location>
</feature>
<feature type="chain" id="PRO_5043475484" evidence="9">
    <location>
        <begin position="30"/>
        <end position="911"/>
    </location>
</feature>
<sequence>MGMGMLQVLGLVLKLFAFACCMVIPGSAGVSLQSQLIMPPLNSAPVHQTTKSRTASPRPSIPSVPPPYLLVPPPASLKDTFPVMSPVPPHLKPWHAGDPTFPVQAPGSMSPNSHQAKGHDSYAHGAPISPEQNGSPVSTPPPSISQNIAPVPVAAPESRIVNPYATLSHSQTEAPSASKPLGHPNSAPTPHPFSKSIPGFFSPKKHHHARSYKITPAPLSHIIPPASSKRGPYHTKSDPKANFRRSAPPPTTADCAPLTCTEPLTYGHPGFSCICVLPIQVGLRLTVALYTFFPLVSELAAEVAAGIFMKQSQVRVIGANAAGDNPEKTIVLIDLVPLQEKFDGTTPFLTFERFWHKQVVIKPALFGDYDVLYVRYPGLPLSPPLPPSAVGIIGSKPYPGHDNSSRTIQPLAVDIRRRQQENGLSRGMLAAIIVSASVAIALLCAIAWVSLHKNRDSVHQPDPPPPATIHSLAKSSVAMLGSGPSSPSFSLGSSMAAYTGSAKTFSSSDLEKATDYFNESRILGEGGFGRVYSGVLEDGTKVAVKILKRYDQQGGREFLAEVEMLSRLHHRNLVKLIGICVEDRTRCLVYELIPNGSLESHLHGIDRETAPLNWSARLKIALGAARALAYLHEDSSPRVIHRDFKASNILLEDDFTPKVSDFGLARTALDGENKYISTRVMGTFGYVAPEYAMTGHLLVKSDVYSYGVVLLELLTGRKPVDMTQPTGQENLVSWARPLLTNREGLGSIVDASLGPDFPFDSISKVAAIASMCVQPEVSHRPFMGEVVQALKLVRNQCDETREWRSGSCSQEDMSIEMGARNSTTSDQLPDHLLTQSPVSNYDYPVDVERNLSMSELLSSSAKFGRQHSETFRRHSSSGPLRTGKGKRLWKMMRRLSGGSVSEHGVPFRFWN</sequence>
<keyword evidence="8" id="KW-1133">Transmembrane helix</keyword>
<feature type="signal peptide" evidence="9">
    <location>
        <begin position="1"/>
        <end position="29"/>
    </location>
</feature>
<dbReference type="AlphaFoldDB" id="A0AAW2R313"/>
<feature type="region of interest" description="Disordered" evidence="7">
    <location>
        <begin position="43"/>
        <end position="65"/>
    </location>
</feature>
<keyword evidence="3 6" id="KW-0547">Nucleotide-binding</keyword>
<dbReference type="Gene3D" id="1.10.510.10">
    <property type="entry name" value="Transferase(Phosphotransferase) domain 1"/>
    <property type="match status" value="1"/>
</dbReference>
<gene>
    <name evidence="11" type="ORF">Sradi_3364900</name>
</gene>
<reference evidence="11" key="1">
    <citation type="submission" date="2020-06" db="EMBL/GenBank/DDBJ databases">
        <authorList>
            <person name="Li T."/>
            <person name="Hu X."/>
            <person name="Zhang T."/>
            <person name="Song X."/>
            <person name="Zhang H."/>
            <person name="Dai N."/>
            <person name="Sheng W."/>
            <person name="Hou X."/>
            <person name="Wei L."/>
        </authorList>
    </citation>
    <scope>NUCLEOTIDE SEQUENCE</scope>
    <source>
        <strain evidence="11">G02</strain>
        <tissue evidence="11">Leaf</tissue>
    </source>
</reference>
<organism evidence="11">
    <name type="scientific">Sesamum radiatum</name>
    <name type="common">Black benniseed</name>
    <dbReference type="NCBI Taxonomy" id="300843"/>
    <lineage>
        <taxon>Eukaryota</taxon>
        <taxon>Viridiplantae</taxon>
        <taxon>Streptophyta</taxon>
        <taxon>Embryophyta</taxon>
        <taxon>Tracheophyta</taxon>
        <taxon>Spermatophyta</taxon>
        <taxon>Magnoliopsida</taxon>
        <taxon>eudicotyledons</taxon>
        <taxon>Gunneridae</taxon>
        <taxon>Pentapetalae</taxon>
        <taxon>asterids</taxon>
        <taxon>lamiids</taxon>
        <taxon>Lamiales</taxon>
        <taxon>Pedaliaceae</taxon>
        <taxon>Sesamum</taxon>
    </lineage>
</organism>
<dbReference type="PROSITE" id="PS50011">
    <property type="entry name" value="PROTEIN_KINASE_DOM"/>
    <property type="match status" value="1"/>
</dbReference>
<comment type="caution">
    <text evidence="11">The sequence shown here is derived from an EMBL/GenBank/DDBJ whole genome shotgun (WGS) entry which is preliminary data.</text>
</comment>
<dbReference type="CDD" id="cd14066">
    <property type="entry name" value="STKc_IRAK"/>
    <property type="match status" value="1"/>
</dbReference>
<dbReference type="Pfam" id="PF23180">
    <property type="entry name" value="ALE2_N"/>
    <property type="match status" value="1"/>
</dbReference>
<dbReference type="InterPro" id="IPR011009">
    <property type="entry name" value="Kinase-like_dom_sf"/>
</dbReference>
<keyword evidence="4 11" id="KW-0418">Kinase</keyword>
<evidence type="ECO:0000256" key="3">
    <source>
        <dbReference type="ARBA" id="ARBA00022741"/>
    </source>
</evidence>
<dbReference type="InterPro" id="IPR008271">
    <property type="entry name" value="Ser/Thr_kinase_AS"/>
</dbReference>
<dbReference type="Gene3D" id="3.30.200.20">
    <property type="entry name" value="Phosphorylase Kinase, domain 1"/>
    <property type="match status" value="1"/>
</dbReference>
<evidence type="ECO:0000256" key="2">
    <source>
        <dbReference type="ARBA" id="ARBA00022679"/>
    </source>
</evidence>
<dbReference type="InterPro" id="IPR000719">
    <property type="entry name" value="Prot_kinase_dom"/>
</dbReference>
<feature type="binding site" evidence="6">
    <location>
        <position position="545"/>
    </location>
    <ligand>
        <name>ATP</name>
        <dbReference type="ChEBI" id="CHEBI:30616"/>
    </ligand>
</feature>
<dbReference type="FunFam" id="3.30.200.20:FF:000146">
    <property type="entry name" value="receptor-like serine/threonine-protein kinase ALE2"/>
    <property type="match status" value="1"/>
</dbReference>
<keyword evidence="9" id="KW-0732">Signal</keyword>
<feature type="transmembrane region" description="Helical" evidence="8">
    <location>
        <begin position="427"/>
        <end position="451"/>
    </location>
</feature>
<keyword evidence="11" id="KW-0675">Receptor</keyword>
<evidence type="ECO:0000256" key="6">
    <source>
        <dbReference type="PROSITE-ProRule" id="PRU10141"/>
    </source>
</evidence>
<evidence type="ECO:0000256" key="5">
    <source>
        <dbReference type="ARBA" id="ARBA00022840"/>
    </source>
</evidence>
<evidence type="ECO:0000259" key="10">
    <source>
        <dbReference type="PROSITE" id="PS50011"/>
    </source>
</evidence>
<dbReference type="SUPFAM" id="SSF56112">
    <property type="entry name" value="Protein kinase-like (PK-like)"/>
    <property type="match status" value="1"/>
</dbReference>